<keyword evidence="6" id="KW-0175">Coiled coil</keyword>
<evidence type="ECO:0000256" key="7">
    <source>
        <dbReference type="SAM" id="MobiDB-lite"/>
    </source>
</evidence>
<keyword evidence="3" id="KW-0963">Cytoplasm</keyword>
<sequence>VMGRDVAGLRIDKRPNIVNVKSNGVSHGTVHVAPRISGQNTGTHEPKVEGYNAKDSIVKECQEKQDVLGAKSSNLTSGMPEGEHIELKTPKSSEKNFSSPVKLGLGSAAVGSPQTNLSTKTHDHTIDKQASNAVSSIGAVTVDTSVNSSSNSNGLHSPNTAKKPQPKSPFLSRKPQKFDDRKHFDEEDNWSLASSYPLLAAASVRTVKSQITVPVAPTFKCASRAERRKEFYMKLEEKHEALKAEKMEYEARTKEEQEAAIKQLRKNMVVKANPVPSFYHEGPPPKVELKKLPLTRAKSPNLTRRKSCGDAVNSSREDKSTCNRAVRHSIGAYKEGSRTSGNVKSKDQIRGQNGNGTCKVKGRPKQGKETPKTPSQKMAEQRNADISVQS</sequence>
<feature type="domain" description="TPX2 C-terminal" evidence="8">
    <location>
        <begin position="218"/>
        <end position="287"/>
    </location>
</feature>
<evidence type="ECO:0000259" key="8">
    <source>
        <dbReference type="Pfam" id="PF06886"/>
    </source>
</evidence>
<dbReference type="GO" id="GO:0005874">
    <property type="term" value="C:microtubule"/>
    <property type="evidence" value="ECO:0007669"/>
    <property type="project" value="UniProtKB-KW"/>
</dbReference>
<dbReference type="Proteomes" id="UP001188597">
    <property type="component" value="Unassembled WGS sequence"/>
</dbReference>
<dbReference type="InterPro" id="IPR027329">
    <property type="entry name" value="TPX2_C"/>
</dbReference>
<keyword evidence="10" id="KW-1185">Reference proteome</keyword>
<reference evidence="9" key="1">
    <citation type="submission" date="2022-12" db="EMBL/GenBank/DDBJ databases">
        <title>Draft genome assemblies for two species of Escallonia (Escalloniales).</title>
        <authorList>
            <person name="Chanderbali A."/>
            <person name="Dervinis C."/>
            <person name="Anghel I."/>
            <person name="Soltis D."/>
            <person name="Soltis P."/>
            <person name="Zapata F."/>
        </authorList>
    </citation>
    <scope>NUCLEOTIDE SEQUENCE</scope>
    <source>
        <strain evidence="9">UCBG64.0493</strain>
        <tissue evidence="9">Leaf</tissue>
    </source>
</reference>
<feature type="non-terminal residue" evidence="9">
    <location>
        <position position="1"/>
    </location>
</feature>
<keyword evidence="4" id="KW-0493">Microtubule</keyword>
<dbReference type="GO" id="GO:0000226">
    <property type="term" value="P:microtubule cytoskeleton organization"/>
    <property type="evidence" value="ECO:0007669"/>
    <property type="project" value="InterPro"/>
</dbReference>
<dbReference type="PANTHER" id="PTHR46372:SF6">
    <property type="entry name" value="PROTEIN WVD2-LIKE 1"/>
    <property type="match status" value="1"/>
</dbReference>
<organism evidence="9 10">
    <name type="scientific">Escallonia herrerae</name>
    <dbReference type="NCBI Taxonomy" id="1293975"/>
    <lineage>
        <taxon>Eukaryota</taxon>
        <taxon>Viridiplantae</taxon>
        <taxon>Streptophyta</taxon>
        <taxon>Embryophyta</taxon>
        <taxon>Tracheophyta</taxon>
        <taxon>Spermatophyta</taxon>
        <taxon>Magnoliopsida</taxon>
        <taxon>eudicotyledons</taxon>
        <taxon>Gunneridae</taxon>
        <taxon>Pentapetalae</taxon>
        <taxon>asterids</taxon>
        <taxon>campanulids</taxon>
        <taxon>Escalloniales</taxon>
        <taxon>Escalloniaceae</taxon>
        <taxon>Escallonia</taxon>
    </lineage>
</organism>
<proteinExistence type="inferred from homology"/>
<comment type="subcellular location">
    <subcellularLocation>
        <location evidence="1">Cytoplasm</location>
        <location evidence="1">Cytoskeleton</location>
    </subcellularLocation>
</comment>
<keyword evidence="5" id="KW-0206">Cytoskeleton</keyword>
<dbReference type="Pfam" id="PF06886">
    <property type="entry name" value="TPX2"/>
    <property type="match status" value="1"/>
</dbReference>
<accession>A0AA88W2C3</accession>
<feature type="region of interest" description="Disordered" evidence="7">
    <location>
        <begin position="274"/>
        <end position="390"/>
    </location>
</feature>
<evidence type="ECO:0000256" key="5">
    <source>
        <dbReference type="ARBA" id="ARBA00023212"/>
    </source>
</evidence>
<dbReference type="InterPro" id="IPR044806">
    <property type="entry name" value="WVD2/WDL1-4"/>
</dbReference>
<evidence type="ECO:0000256" key="1">
    <source>
        <dbReference type="ARBA" id="ARBA00004245"/>
    </source>
</evidence>
<feature type="compositionally biased region" description="Basic and acidic residues" evidence="7">
    <location>
        <begin position="81"/>
        <end position="94"/>
    </location>
</feature>
<gene>
    <name evidence="9" type="ORF">RJ639_004881</name>
</gene>
<protein>
    <recommendedName>
        <fullName evidence="8">TPX2 C-terminal domain-containing protein</fullName>
    </recommendedName>
</protein>
<evidence type="ECO:0000313" key="9">
    <source>
        <dbReference type="EMBL" id="KAK3019482.1"/>
    </source>
</evidence>
<feature type="region of interest" description="Disordered" evidence="7">
    <location>
        <begin position="145"/>
        <end position="183"/>
    </location>
</feature>
<feature type="region of interest" description="Disordered" evidence="7">
    <location>
        <begin position="108"/>
        <end position="127"/>
    </location>
</feature>
<feature type="region of interest" description="Disordered" evidence="7">
    <location>
        <begin position="68"/>
        <end position="99"/>
    </location>
</feature>
<feature type="compositionally biased region" description="Polar residues" evidence="7">
    <location>
        <begin position="372"/>
        <end position="390"/>
    </location>
</feature>
<evidence type="ECO:0000256" key="3">
    <source>
        <dbReference type="ARBA" id="ARBA00022490"/>
    </source>
</evidence>
<name>A0AA88W2C3_9ASTE</name>
<dbReference type="EMBL" id="JAVXUP010000872">
    <property type="protein sequence ID" value="KAK3019482.1"/>
    <property type="molecule type" value="Genomic_DNA"/>
</dbReference>
<evidence type="ECO:0000256" key="4">
    <source>
        <dbReference type="ARBA" id="ARBA00022701"/>
    </source>
</evidence>
<feature type="coiled-coil region" evidence="6">
    <location>
        <begin position="232"/>
        <end position="267"/>
    </location>
</feature>
<evidence type="ECO:0000256" key="2">
    <source>
        <dbReference type="ARBA" id="ARBA00005885"/>
    </source>
</evidence>
<comment type="similarity">
    <text evidence="2">Belongs to the TPX2 family.</text>
</comment>
<dbReference type="PANTHER" id="PTHR46372">
    <property type="entry name" value="PROTEIN WVD2-LIKE 3"/>
    <property type="match status" value="1"/>
</dbReference>
<comment type="caution">
    <text evidence="9">The sequence shown here is derived from an EMBL/GenBank/DDBJ whole genome shotgun (WGS) entry which is preliminary data.</text>
</comment>
<evidence type="ECO:0000313" key="10">
    <source>
        <dbReference type="Proteomes" id="UP001188597"/>
    </source>
</evidence>
<evidence type="ECO:0000256" key="6">
    <source>
        <dbReference type="SAM" id="Coils"/>
    </source>
</evidence>
<dbReference type="AlphaFoldDB" id="A0AA88W2C3"/>
<dbReference type="GO" id="GO:0008017">
    <property type="term" value="F:microtubule binding"/>
    <property type="evidence" value="ECO:0007669"/>
    <property type="project" value="InterPro"/>
</dbReference>